<reference evidence="2" key="1">
    <citation type="submission" date="2024-07" db="EMBL/GenBank/DDBJ databases">
        <authorList>
            <person name="Yu S.T."/>
        </authorList>
    </citation>
    <scope>NUCLEOTIDE SEQUENCE</scope>
    <source>
        <strain evidence="2">R11</strain>
    </source>
</reference>
<evidence type="ECO:0000313" key="2">
    <source>
        <dbReference type="EMBL" id="XDQ08267.1"/>
    </source>
</evidence>
<feature type="compositionally biased region" description="Low complexity" evidence="1">
    <location>
        <begin position="37"/>
        <end position="50"/>
    </location>
</feature>
<evidence type="ECO:0000256" key="1">
    <source>
        <dbReference type="SAM" id="MobiDB-lite"/>
    </source>
</evidence>
<dbReference type="AlphaFoldDB" id="A0AB39MQ50"/>
<name>A0AB39MQ50_9ACTN</name>
<feature type="region of interest" description="Disordered" evidence="1">
    <location>
        <begin position="37"/>
        <end position="57"/>
    </location>
</feature>
<organism evidence="2">
    <name type="scientific">Streptomyces sp. R11</name>
    <dbReference type="NCBI Taxonomy" id="3238625"/>
    <lineage>
        <taxon>Bacteria</taxon>
        <taxon>Bacillati</taxon>
        <taxon>Actinomycetota</taxon>
        <taxon>Actinomycetes</taxon>
        <taxon>Kitasatosporales</taxon>
        <taxon>Streptomycetaceae</taxon>
        <taxon>Streptomyces</taxon>
    </lineage>
</organism>
<dbReference type="RefSeq" id="WP_369268725.1">
    <property type="nucleotide sequence ID" value="NZ_CP163432.1"/>
</dbReference>
<sequence>MAYVIGLLACAIQGREFDILLIRGRSHLQGEVVRGSLVRGSSGSSSRSGSPWCQFSS</sequence>
<protein>
    <submittedName>
        <fullName evidence="2">Uncharacterized protein</fullName>
    </submittedName>
</protein>
<dbReference type="EMBL" id="CP163432">
    <property type="protein sequence ID" value="XDQ08267.1"/>
    <property type="molecule type" value="Genomic_DNA"/>
</dbReference>
<gene>
    <name evidence="2" type="ORF">AB5J55_00605</name>
</gene>
<proteinExistence type="predicted"/>
<accession>A0AB39MQ50</accession>